<reference evidence="1 2" key="1">
    <citation type="submission" date="2018-03" db="EMBL/GenBank/DDBJ databases">
        <title>Draft Genome Sequences of the Obligatory Marine Myxobacteria Enhygromyxa salina SWB007.</title>
        <authorList>
            <person name="Poehlein A."/>
            <person name="Moghaddam J.A."/>
            <person name="Harms H."/>
            <person name="Alanjari M."/>
            <person name="Koenig G.M."/>
            <person name="Daniel R."/>
            <person name="Schaeberle T.F."/>
        </authorList>
    </citation>
    <scope>NUCLEOTIDE SEQUENCE [LARGE SCALE GENOMIC DNA]</scope>
    <source>
        <strain evidence="1 2">SWB007</strain>
    </source>
</reference>
<evidence type="ECO:0000313" key="1">
    <source>
        <dbReference type="EMBL" id="PRP93862.1"/>
    </source>
</evidence>
<comment type="caution">
    <text evidence="1">The sequence shown here is derived from an EMBL/GenBank/DDBJ whole genome shotgun (WGS) entry which is preliminary data.</text>
</comment>
<evidence type="ECO:0000313" key="2">
    <source>
        <dbReference type="Proteomes" id="UP000238823"/>
    </source>
</evidence>
<dbReference type="AlphaFoldDB" id="A0A2S9XLY4"/>
<name>A0A2S9XLY4_9BACT</name>
<dbReference type="RefSeq" id="WP_146158690.1">
    <property type="nucleotide sequence ID" value="NZ_PVNL01000146.1"/>
</dbReference>
<organism evidence="1 2">
    <name type="scientific">Enhygromyxa salina</name>
    <dbReference type="NCBI Taxonomy" id="215803"/>
    <lineage>
        <taxon>Bacteria</taxon>
        <taxon>Pseudomonadati</taxon>
        <taxon>Myxococcota</taxon>
        <taxon>Polyangia</taxon>
        <taxon>Nannocystales</taxon>
        <taxon>Nannocystaceae</taxon>
        <taxon>Enhygromyxa</taxon>
    </lineage>
</organism>
<accession>A0A2S9XLY4</accession>
<dbReference type="Proteomes" id="UP000238823">
    <property type="component" value="Unassembled WGS sequence"/>
</dbReference>
<dbReference type="EMBL" id="PVNL01000146">
    <property type="protein sequence ID" value="PRP93862.1"/>
    <property type="molecule type" value="Genomic_DNA"/>
</dbReference>
<proteinExistence type="predicted"/>
<gene>
    <name evidence="1" type="ORF">ENSA7_79030</name>
</gene>
<protein>
    <submittedName>
        <fullName evidence="1">Uncharacterized protein</fullName>
    </submittedName>
</protein>
<sequence length="101" mass="11318">MRDFLGLLSSACKHALQEAREAVSMSDLELAIKAQRLEMGYLDQGDVNTLRRVLDKGIVPSTESADTLLFENFIACYPNGHVWFRPHELIVDFVQAHSAQA</sequence>